<protein>
    <submittedName>
        <fullName evidence="1">Uncharacterized protein</fullName>
    </submittedName>
</protein>
<evidence type="ECO:0000313" key="2">
    <source>
        <dbReference type="Proteomes" id="UP000827092"/>
    </source>
</evidence>
<comment type="caution">
    <text evidence="1">The sequence shown here is derived from an EMBL/GenBank/DDBJ whole genome shotgun (WGS) entry which is preliminary data.</text>
</comment>
<keyword evidence="2" id="KW-1185">Reference proteome</keyword>
<dbReference type="AlphaFoldDB" id="A0AAV6VWS9"/>
<gene>
    <name evidence="1" type="ORF">JTE90_000631</name>
</gene>
<name>A0AAV6VWS9_9ARAC</name>
<dbReference type="EMBL" id="JAFNEN010000015">
    <property type="protein sequence ID" value="KAG8200558.1"/>
    <property type="molecule type" value="Genomic_DNA"/>
</dbReference>
<reference evidence="1 2" key="1">
    <citation type="journal article" date="2022" name="Nat. Ecol. Evol.">
        <title>A masculinizing supergene underlies an exaggerated male reproductive morph in a spider.</title>
        <authorList>
            <person name="Hendrickx F."/>
            <person name="De Corte Z."/>
            <person name="Sonet G."/>
            <person name="Van Belleghem S.M."/>
            <person name="Kostlbacher S."/>
            <person name="Vangestel C."/>
        </authorList>
    </citation>
    <scope>NUCLEOTIDE SEQUENCE [LARGE SCALE GENOMIC DNA]</scope>
    <source>
        <strain evidence="1">W744_W776</strain>
    </source>
</reference>
<sequence>MPRAGDRTLNCDWPSCRGQIKSILVPLGDESFYATTYPSFSYRKGKRNRFLARPGVLLLLFKLPGSPL</sequence>
<dbReference type="Proteomes" id="UP000827092">
    <property type="component" value="Unassembled WGS sequence"/>
</dbReference>
<evidence type="ECO:0000313" key="1">
    <source>
        <dbReference type="EMBL" id="KAG8200558.1"/>
    </source>
</evidence>
<proteinExistence type="predicted"/>
<accession>A0AAV6VWS9</accession>
<organism evidence="1 2">
    <name type="scientific">Oedothorax gibbosus</name>
    <dbReference type="NCBI Taxonomy" id="931172"/>
    <lineage>
        <taxon>Eukaryota</taxon>
        <taxon>Metazoa</taxon>
        <taxon>Ecdysozoa</taxon>
        <taxon>Arthropoda</taxon>
        <taxon>Chelicerata</taxon>
        <taxon>Arachnida</taxon>
        <taxon>Araneae</taxon>
        <taxon>Araneomorphae</taxon>
        <taxon>Entelegynae</taxon>
        <taxon>Araneoidea</taxon>
        <taxon>Linyphiidae</taxon>
        <taxon>Erigoninae</taxon>
        <taxon>Oedothorax</taxon>
    </lineage>
</organism>